<dbReference type="GO" id="GO:0050518">
    <property type="term" value="F:2-C-methyl-D-erythritol 4-phosphate cytidylyltransferase activity"/>
    <property type="evidence" value="ECO:0007669"/>
    <property type="project" value="TreeGrafter"/>
</dbReference>
<dbReference type="SUPFAM" id="SSF53448">
    <property type="entry name" value="Nucleotide-diphospho-sugar transferases"/>
    <property type="match status" value="1"/>
</dbReference>
<dbReference type="InterPro" id="IPR050088">
    <property type="entry name" value="IspD/TarI_cytidylyltransf_bact"/>
</dbReference>
<evidence type="ECO:0000256" key="1">
    <source>
        <dbReference type="ARBA" id="ARBA00022679"/>
    </source>
</evidence>
<proteinExistence type="predicted"/>
<keyword evidence="4" id="KW-1185">Reference proteome</keyword>
<keyword evidence="1 3" id="KW-0808">Transferase</keyword>
<reference evidence="3 4" key="1">
    <citation type="submission" date="2019-07" db="EMBL/GenBank/DDBJ databases">
        <authorList>
            <person name="Duangmal K."/>
            <person name="Teo W.F.A."/>
        </authorList>
    </citation>
    <scope>NUCLEOTIDE SEQUENCE [LARGE SCALE GENOMIC DNA]</scope>
    <source>
        <strain evidence="3 4">TBRC 6029</strain>
    </source>
</reference>
<evidence type="ECO:0000313" key="4">
    <source>
        <dbReference type="Proteomes" id="UP000320011"/>
    </source>
</evidence>
<dbReference type="Proteomes" id="UP000320011">
    <property type="component" value="Unassembled WGS sequence"/>
</dbReference>
<keyword evidence="2 3" id="KW-0548">Nucleotidyltransferase</keyword>
<name>A0A558CY34_9PSEU</name>
<evidence type="ECO:0000256" key="2">
    <source>
        <dbReference type="ARBA" id="ARBA00022695"/>
    </source>
</evidence>
<dbReference type="Gene3D" id="3.90.550.10">
    <property type="entry name" value="Spore Coat Polysaccharide Biosynthesis Protein SpsA, Chain A"/>
    <property type="match status" value="1"/>
</dbReference>
<dbReference type="Pfam" id="PF01128">
    <property type="entry name" value="IspD"/>
    <property type="match status" value="1"/>
</dbReference>
<sequence>MIPVVSAGQRRQADGIPHAAGVVLASGAGTRVGAGINKVYLPLAGRRLVSWSLAAFARVPAVGTLVLVTRPQDADLVDSVLDREVGGIGVEVVHGGQTRQESELNALRHLADRIGRGVVDAVLLHDAARPLLSPELITGVLRCAREHGGAIPGLPADDLRAIGADGVSLGEAPSGTVIRAQTPQGFRAAPLLEAYERAAREGFDGTDTASVMERFSALPVHWVRGEQQNFKVTYPHDLIVAERVLEAQRVQDPGGAAAGVLNGQ</sequence>
<comment type="caution">
    <text evidence="3">The sequence shown here is derived from an EMBL/GenBank/DDBJ whole genome shotgun (WGS) entry which is preliminary data.</text>
</comment>
<dbReference type="EMBL" id="VJWX01000085">
    <property type="protein sequence ID" value="TVT53682.1"/>
    <property type="molecule type" value="Genomic_DNA"/>
</dbReference>
<dbReference type="InterPro" id="IPR034683">
    <property type="entry name" value="IspD/TarI"/>
</dbReference>
<dbReference type="CDD" id="cd02516">
    <property type="entry name" value="CDP-ME_synthetase"/>
    <property type="match status" value="1"/>
</dbReference>
<accession>A0A558CY34</accession>
<dbReference type="PANTHER" id="PTHR32125:SF4">
    <property type="entry name" value="2-C-METHYL-D-ERYTHRITOL 4-PHOSPHATE CYTIDYLYLTRANSFERASE, CHLOROPLASTIC"/>
    <property type="match status" value="1"/>
</dbReference>
<dbReference type="AlphaFoldDB" id="A0A558CY34"/>
<evidence type="ECO:0000313" key="3">
    <source>
        <dbReference type="EMBL" id="TVT53682.1"/>
    </source>
</evidence>
<organism evidence="3 4">
    <name type="scientific">Amycolatopsis rhizosphaerae</name>
    <dbReference type="NCBI Taxonomy" id="2053003"/>
    <lineage>
        <taxon>Bacteria</taxon>
        <taxon>Bacillati</taxon>
        <taxon>Actinomycetota</taxon>
        <taxon>Actinomycetes</taxon>
        <taxon>Pseudonocardiales</taxon>
        <taxon>Pseudonocardiaceae</taxon>
        <taxon>Amycolatopsis</taxon>
    </lineage>
</organism>
<dbReference type="InterPro" id="IPR029044">
    <property type="entry name" value="Nucleotide-diphossugar_trans"/>
</dbReference>
<dbReference type="PANTHER" id="PTHR32125">
    <property type="entry name" value="2-C-METHYL-D-ERYTHRITOL 4-PHOSPHATE CYTIDYLYLTRANSFERASE, CHLOROPLASTIC"/>
    <property type="match status" value="1"/>
</dbReference>
<reference evidence="3 4" key="2">
    <citation type="submission" date="2019-08" db="EMBL/GenBank/DDBJ databases">
        <title>Amycolatopsis acidicola sp. nov., isolated from peat swamp forest soil.</title>
        <authorList>
            <person name="Srisuk N."/>
        </authorList>
    </citation>
    <scope>NUCLEOTIDE SEQUENCE [LARGE SCALE GENOMIC DNA]</scope>
    <source>
        <strain evidence="3 4">TBRC 6029</strain>
    </source>
</reference>
<protein>
    <submittedName>
        <fullName evidence="3">2-C-methyl-D-erythritol 4-phosphate cytidylyltransferase</fullName>
    </submittedName>
</protein>
<gene>
    <name evidence="3" type="ORF">FNH05_11555</name>
</gene>
<dbReference type="OrthoDB" id="9802561at2"/>